<name>A0ABN2TWQ8_9MICO</name>
<evidence type="ECO:0000313" key="2">
    <source>
        <dbReference type="Proteomes" id="UP001501196"/>
    </source>
</evidence>
<evidence type="ECO:0008006" key="3">
    <source>
        <dbReference type="Google" id="ProtNLM"/>
    </source>
</evidence>
<keyword evidence="2" id="KW-1185">Reference proteome</keyword>
<dbReference type="Pfam" id="PF00300">
    <property type="entry name" value="His_Phos_1"/>
    <property type="match status" value="1"/>
</dbReference>
<accession>A0ABN2TWQ8</accession>
<dbReference type="InterPro" id="IPR001345">
    <property type="entry name" value="PG/BPGM_mutase_AS"/>
</dbReference>
<gene>
    <name evidence="1" type="ORF">GCM10009819_03010</name>
</gene>
<organism evidence="1 2">
    <name type="scientific">Agromyces tropicus</name>
    <dbReference type="NCBI Taxonomy" id="555371"/>
    <lineage>
        <taxon>Bacteria</taxon>
        <taxon>Bacillati</taxon>
        <taxon>Actinomycetota</taxon>
        <taxon>Actinomycetes</taxon>
        <taxon>Micrococcales</taxon>
        <taxon>Microbacteriaceae</taxon>
        <taxon>Agromyces</taxon>
    </lineage>
</organism>
<dbReference type="PANTHER" id="PTHR48100">
    <property type="entry name" value="BROAD-SPECIFICITY PHOSPHATASE YOR283W-RELATED"/>
    <property type="match status" value="1"/>
</dbReference>
<dbReference type="Proteomes" id="UP001501196">
    <property type="component" value="Unassembled WGS sequence"/>
</dbReference>
<proteinExistence type="predicted"/>
<dbReference type="SUPFAM" id="SSF53254">
    <property type="entry name" value="Phosphoglycerate mutase-like"/>
    <property type="match status" value="1"/>
</dbReference>
<dbReference type="PANTHER" id="PTHR48100:SF44">
    <property type="entry name" value="PHOSPHATASE C1620.13-RELATED"/>
    <property type="match status" value="1"/>
</dbReference>
<dbReference type="InterPro" id="IPR050275">
    <property type="entry name" value="PGM_Phosphatase"/>
</dbReference>
<dbReference type="RefSeq" id="WP_344368947.1">
    <property type="nucleotide sequence ID" value="NZ_BAAAPW010000001.1"/>
</dbReference>
<reference evidence="1 2" key="1">
    <citation type="journal article" date="2019" name="Int. J. Syst. Evol. Microbiol.">
        <title>The Global Catalogue of Microorganisms (GCM) 10K type strain sequencing project: providing services to taxonomists for standard genome sequencing and annotation.</title>
        <authorList>
            <consortium name="The Broad Institute Genomics Platform"/>
            <consortium name="The Broad Institute Genome Sequencing Center for Infectious Disease"/>
            <person name="Wu L."/>
            <person name="Ma J."/>
        </authorList>
    </citation>
    <scope>NUCLEOTIDE SEQUENCE [LARGE SCALE GENOMIC DNA]</scope>
    <source>
        <strain evidence="1 2">JCM 15672</strain>
    </source>
</reference>
<protein>
    <recommendedName>
        <fullName evidence="3">Histidine phosphatase family protein</fullName>
    </recommendedName>
</protein>
<sequence length="221" mass="22952">MIVRLHASADDPAISADGPAIAAAGPATVVLVRHGETDWNRQGRIQGATDIPMNGAGRGQARAVAERLAADGVWSAAATSPLSRASETATIIAQRLDLPDPAVVPGLRERRHGTLEGLTSQERRRLDAAAIPIEGVESRTAVVARAVPALHRLGSAHAGGAVVAVTHGGVIQSLLLHLLQRRSLPSGAVANGSVHRFRVEPDRLVLVESDALPLEEPTATA</sequence>
<dbReference type="EMBL" id="BAAAPW010000001">
    <property type="protein sequence ID" value="GAA2023657.1"/>
    <property type="molecule type" value="Genomic_DNA"/>
</dbReference>
<dbReference type="CDD" id="cd07067">
    <property type="entry name" value="HP_PGM_like"/>
    <property type="match status" value="1"/>
</dbReference>
<dbReference type="SMART" id="SM00855">
    <property type="entry name" value="PGAM"/>
    <property type="match status" value="1"/>
</dbReference>
<dbReference type="InterPro" id="IPR013078">
    <property type="entry name" value="His_Pase_superF_clade-1"/>
</dbReference>
<evidence type="ECO:0000313" key="1">
    <source>
        <dbReference type="EMBL" id="GAA2023657.1"/>
    </source>
</evidence>
<comment type="caution">
    <text evidence="1">The sequence shown here is derived from an EMBL/GenBank/DDBJ whole genome shotgun (WGS) entry which is preliminary data.</text>
</comment>
<dbReference type="Gene3D" id="3.40.50.1240">
    <property type="entry name" value="Phosphoglycerate mutase-like"/>
    <property type="match status" value="1"/>
</dbReference>
<dbReference type="PROSITE" id="PS00175">
    <property type="entry name" value="PG_MUTASE"/>
    <property type="match status" value="1"/>
</dbReference>
<dbReference type="InterPro" id="IPR029033">
    <property type="entry name" value="His_PPase_superfam"/>
</dbReference>